<keyword evidence="5" id="KW-1185">Reference proteome</keyword>
<dbReference type="Pfam" id="PF22936">
    <property type="entry name" value="Pol_BBD"/>
    <property type="match status" value="1"/>
</dbReference>
<reference evidence="3 5" key="2">
    <citation type="journal article" date="2014" name="BMC Genomics">
        <title>An improved genome release (version Mt4.0) for the model legume Medicago truncatula.</title>
        <authorList>
            <person name="Tang H."/>
            <person name="Krishnakumar V."/>
            <person name="Bidwell S."/>
            <person name="Rosen B."/>
            <person name="Chan A."/>
            <person name="Zhou S."/>
            <person name="Gentzbittel L."/>
            <person name="Childs K.L."/>
            <person name="Yandell M."/>
            <person name="Gundlach H."/>
            <person name="Mayer K.F."/>
            <person name="Schwartz D.C."/>
            <person name="Town C.D."/>
        </authorList>
    </citation>
    <scope>GENOME REANNOTATION</scope>
    <source>
        <strain evidence="3">A17</strain>
        <strain evidence="4 5">cv. Jemalong A17</strain>
    </source>
</reference>
<dbReference type="eggNOG" id="KOG0017">
    <property type="taxonomic scope" value="Eukaryota"/>
</dbReference>
<dbReference type="Proteomes" id="UP000002051">
    <property type="component" value="Unassembled WGS sequence"/>
</dbReference>
<dbReference type="AlphaFoldDB" id="A0A072THC5"/>
<evidence type="ECO:0000256" key="1">
    <source>
        <dbReference type="SAM" id="MobiDB-lite"/>
    </source>
</evidence>
<dbReference type="InterPro" id="IPR054722">
    <property type="entry name" value="PolX-like_BBD"/>
</dbReference>
<feature type="region of interest" description="Disordered" evidence="1">
    <location>
        <begin position="1"/>
        <end position="99"/>
    </location>
</feature>
<gene>
    <name evidence="3" type="ORF">MTR_0134s0080</name>
</gene>
<dbReference type="EMBL" id="KL402859">
    <property type="protein sequence ID" value="KEH16616.1"/>
    <property type="molecule type" value="Genomic_DNA"/>
</dbReference>
<evidence type="ECO:0000313" key="4">
    <source>
        <dbReference type="EnsemblPlants" id="KEH16616"/>
    </source>
</evidence>
<evidence type="ECO:0000259" key="2">
    <source>
        <dbReference type="Pfam" id="PF22936"/>
    </source>
</evidence>
<evidence type="ECO:0000313" key="5">
    <source>
        <dbReference type="Proteomes" id="UP000002051"/>
    </source>
</evidence>
<dbReference type="EnsemblPlants" id="KEH16616">
    <property type="protein sequence ID" value="KEH16616"/>
    <property type="gene ID" value="MTR_0134s0080"/>
</dbReference>
<accession>A0A072THC5</accession>
<reference evidence="4" key="3">
    <citation type="submission" date="2015-06" db="UniProtKB">
        <authorList>
            <consortium name="EnsemblPlants"/>
        </authorList>
    </citation>
    <scope>IDENTIFICATION</scope>
    <source>
        <strain evidence="4">cv. Jemalong A17</strain>
    </source>
</reference>
<feature type="compositionally biased region" description="Polar residues" evidence="1">
    <location>
        <begin position="1"/>
        <end position="16"/>
    </location>
</feature>
<evidence type="ECO:0000313" key="3">
    <source>
        <dbReference type="EMBL" id="KEH16616.1"/>
    </source>
</evidence>
<name>A0A072THC5_MEDTR</name>
<feature type="domain" description="Retrovirus-related Pol polyprotein from transposon TNT 1-94-like beta-barrel" evidence="2">
    <location>
        <begin position="128"/>
        <end position="205"/>
    </location>
</feature>
<dbReference type="HOGENOM" id="CLU_1236667_0_0_1"/>
<feature type="compositionally biased region" description="Basic residues" evidence="1">
    <location>
        <begin position="25"/>
        <end position="35"/>
    </location>
</feature>
<proteinExistence type="predicted"/>
<sequence length="224" mass="24396">MASTGSHAALHATQQRPSEDTSQRGNHRPNNRSRSRGTQGPGGGRGNRSGPQSGAPTWQQWGWTPPPWAMPPCPYPTSQWTRPTGPPKQSGILGQRPQAYAATTPSQIPTDIEAAMHTMSLHTPDNQWSMDTGATSHTAASRGNLSSYFPLSNSNHKVIVGSGHGIPIHGTGHTQIATSHKPLHLNHVLHAPKIIKNLISVRQLVMLLFLLKQLNMRIIHLFKK</sequence>
<organism evidence="3 5">
    <name type="scientific">Medicago truncatula</name>
    <name type="common">Barrel medic</name>
    <name type="synonym">Medicago tribuloides</name>
    <dbReference type="NCBI Taxonomy" id="3880"/>
    <lineage>
        <taxon>Eukaryota</taxon>
        <taxon>Viridiplantae</taxon>
        <taxon>Streptophyta</taxon>
        <taxon>Embryophyta</taxon>
        <taxon>Tracheophyta</taxon>
        <taxon>Spermatophyta</taxon>
        <taxon>Magnoliopsida</taxon>
        <taxon>eudicotyledons</taxon>
        <taxon>Gunneridae</taxon>
        <taxon>Pentapetalae</taxon>
        <taxon>rosids</taxon>
        <taxon>fabids</taxon>
        <taxon>Fabales</taxon>
        <taxon>Fabaceae</taxon>
        <taxon>Papilionoideae</taxon>
        <taxon>50 kb inversion clade</taxon>
        <taxon>NPAAA clade</taxon>
        <taxon>Hologalegina</taxon>
        <taxon>IRL clade</taxon>
        <taxon>Trifolieae</taxon>
        <taxon>Medicago</taxon>
    </lineage>
</organism>
<protein>
    <recommendedName>
        <fullName evidence="2">Retrovirus-related Pol polyprotein from transposon TNT 1-94-like beta-barrel domain-containing protein</fullName>
    </recommendedName>
</protein>
<reference evidence="3 5" key="1">
    <citation type="journal article" date="2011" name="Nature">
        <title>The Medicago genome provides insight into the evolution of rhizobial symbioses.</title>
        <authorList>
            <person name="Young N.D."/>
            <person name="Debelle F."/>
            <person name="Oldroyd G.E."/>
            <person name="Geurts R."/>
            <person name="Cannon S.B."/>
            <person name="Udvardi M.K."/>
            <person name="Benedito V.A."/>
            <person name="Mayer K.F."/>
            <person name="Gouzy J."/>
            <person name="Schoof H."/>
            <person name="Van de Peer Y."/>
            <person name="Proost S."/>
            <person name="Cook D.R."/>
            <person name="Meyers B.C."/>
            <person name="Spannagl M."/>
            <person name="Cheung F."/>
            <person name="De Mita S."/>
            <person name="Krishnakumar V."/>
            <person name="Gundlach H."/>
            <person name="Zhou S."/>
            <person name="Mudge J."/>
            <person name="Bharti A.K."/>
            <person name="Murray J.D."/>
            <person name="Naoumkina M.A."/>
            <person name="Rosen B."/>
            <person name="Silverstein K.A."/>
            <person name="Tang H."/>
            <person name="Rombauts S."/>
            <person name="Zhao P.X."/>
            <person name="Zhou P."/>
            <person name="Barbe V."/>
            <person name="Bardou P."/>
            <person name="Bechner M."/>
            <person name="Bellec A."/>
            <person name="Berger A."/>
            <person name="Berges H."/>
            <person name="Bidwell S."/>
            <person name="Bisseling T."/>
            <person name="Choisne N."/>
            <person name="Couloux A."/>
            <person name="Denny R."/>
            <person name="Deshpande S."/>
            <person name="Dai X."/>
            <person name="Doyle J.J."/>
            <person name="Dudez A.M."/>
            <person name="Farmer A.D."/>
            <person name="Fouteau S."/>
            <person name="Franken C."/>
            <person name="Gibelin C."/>
            <person name="Gish J."/>
            <person name="Goldstein S."/>
            <person name="Gonzalez A.J."/>
            <person name="Green P.J."/>
            <person name="Hallab A."/>
            <person name="Hartog M."/>
            <person name="Hua A."/>
            <person name="Humphray S.J."/>
            <person name="Jeong D.H."/>
            <person name="Jing Y."/>
            <person name="Jocker A."/>
            <person name="Kenton S.M."/>
            <person name="Kim D.J."/>
            <person name="Klee K."/>
            <person name="Lai H."/>
            <person name="Lang C."/>
            <person name="Lin S."/>
            <person name="Macmil S.L."/>
            <person name="Magdelenat G."/>
            <person name="Matthews L."/>
            <person name="McCorrison J."/>
            <person name="Monaghan E.L."/>
            <person name="Mun J.H."/>
            <person name="Najar F.Z."/>
            <person name="Nicholson C."/>
            <person name="Noirot C."/>
            <person name="O'Bleness M."/>
            <person name="Paule C.R."/>
            <person name="Poulain J."/>
            <person name="Prion F."/>
            <person name="Qin B."/>
            <person name="Qu C."/>
            <person name="Retzel E.F."/>
            <person name="Riddle C."/>
            <person name="Sallet E."/>
            <person name="Samain S."/>
            <person name="Samson N."/>
            <person name="Sanders I."/>
            <person name="Saurat O."/>
            <person name="Scarpelli C."/>
            <person name="Schiex T."/>
            <person name="Segurens B."/>
            <person name="Severin A.J."/>
            <person name="Sherrier D.J."/>
            <person name="Shi R."/>
            <person name="Sims S."/>
            <person name="Singer S.R."/>
            <person name="Sinharoy S."/>
            <person name="Sterck L."/>
            <person name="Viollet A."/>
            <person name="Wang B.B."/>
            <person name="Wang K."/>
            <person name="Wang M."/>
            <person name="Wang X."/>
            <person name="Warfsmann J."/>
            <person name="Weissenbach J."/>
            <person name="White D.D."/>
            <person name="White J.D."/>
            <person name="Wiley G.B."/>
            <person name="Wincker P."/>
            <person name="Xing Y."/>
            <person name="Yang L."/>
            <person name="Yao Z."/>
            <person name="Ying F."/>
            <person name="Zhai J."/>
            <person name="Zhou L."/>
            <person name="Zuber A."/>
            <person name="Denarie J."/>
            <person name="Dixon R.A."/>
            <person name="May G.D."/>
            <person name="Schwartz D.C."/>
            <person name="Rogers J."/>
            <person name="Quetier F."/>
            <person name="Town C.D."/>
            <person name="Roe B.A."/>
        </authorList>
    </citation>
    <scope>NUCLEOTIDE SEQUENCE [LARGE SCALE GENOMIC DNA]</scope>
    <source>
        <strain evidence="3">A17</strain>
        <strain evidence="4 5">cv. Jemalong A17</strain>
    </source>
</reference>
<feature type="compositionally biased region" description="Pro residues" evidence="1">
    <location>
        <begin position="64"/>
        <end position="75"/>
    </location>
</feature>
<feature type="compositionally biased region" description="Low complexity" evidence="1">
    <location>
        <begin position="48"/>
        <end position="63"/>
    </location>
</feature>